<evidence type="ECO:0000313" key="3">
    <source>
        <dbReference type="Proteomes" id="UP000706039"/>
    </source>
</evidence>
<comment type="caution">
    <text evidence="2">The sequence shown here is derived from an EMBL/GenBank/DDBJ whole genome shotgun (WGS) entry which is preliminary data.</text>
</comment>
<name>A0ABS7PUG3_9SPHN</name>
<accession>A0ABS7PUG3</accession>
<keyword evidence="3" id="KW-1185">Reference proteome</keyword>
<feature type="chain" id="PRO_5046229880" description="DUF1311 domain-containing protein" evidence="1">
    <location>
        <begin position="18"/>
        <end position="195"/>
    </location>
</feature>
<proteinExistence type="predicted"/>
<evidence type="ECO:0008006" key="4">
    <source>
        <dbReference type="Google" id="ProtNLM"/>
    </source>
</evidence>
<dbReference type="EMBL" id="JAINVV010000011">
    <property type="protein sequence ID" value="MBY8824996.1"/>
    <property type="molecule type" value="Genomic_DNA"/>
</dbReference>
<gene>
    <name evidence="2" type="ORF">K7G82_22020</name>
</gene>
<protein>
    <recommendedName>
        <fullName evidence="4">DUF1311 domain-containing protein</fullName>
    </recommendedName>
</protein>
<feature type="signal peptide" evidence="1">
    <location>
        <begin position="1"/>
        <end position="17"/>
    </location>
</feature>
<sequence>MAPALAMAFASASPATAVPPPPPGPPIVDCARPIYAVDTLICEDPQLRAANDRVRALLDANPAGAADRAAPADWIESQPDWFRRRALCAFRKEGRVCVADAYAERIAVLTALGAPPAEAWRETRCTNAPWAGKLAIARQPGAVLLGDGRGTILAVAIAAGGSGWTPFVTLKRDDGRRMRFQGPAGTVECTARRRD</sequence>
<reference evidence="2 3" key="1">
    <citation type="submission" date="2021-08" db="EMBL/GenBank/DDBJ databases">
        <authorList>
            <person name="Tuo L."/>
        </authorList>
    </citation>
    <scope>NUCLEOTIDE SEQUENCE [LARGE SCALE GENOMIC DNA]</scope>
    <source>
        <strain evidence="2 3">JCM 31229</strain>
    </source>
</reference>
<evidence type="ECO:0000313" key="2">
    <source>
        <dbReference type="EMBL" id="MBY8824996.1"/>
    </source>
</evidence>
<evidence type="ECO:0000256" key="1">
    <source>
        <dbReference type="SAM" id="SignalP"/>
    </source>
</evidence>
<dbReference type="Proteomes" id="UP000706039">
    <property type="component" value="Unassembled WGS sequence"/>
</dbReference>
<keyword evidence="1" id="KW-0732">Signal</keyword>
<organism evidence="2 3">
    <name type="scientific">Sphingomonas colocasiae</name>
    <dbReference type="NCBI Taxonomy" id="1848973"/>
    <lineage>
        <taxon>Bacteria</taxon>
        <taxon>Pseudomonadati</taxon>
        <taxon>Pseudomonadota</taxon>
        <taxon>Alphaproteobacteria</taxon>
        <taxon>Sphingomonadales</taxon>
        <taxon>Sphingomonadaceae</taxon>
        <taxon>Sphingomonas</taxon>
    </lineage>
</organism>
<dbReference type="RefSeq" id="WP_222992104.1">
    <property type="nucleotide sequence ID" value="NZ_JAINVV010000011.1"/>
</dbReference>